<dbReference type="InterPro" id="IPR027417">
    <property type="entry name" value="P-loop_NTPase"/>
</dbReference>
<dbReference type="GO" id="GO:0005524">
    <property type="term" value="F:ATP binding"/>
    <property type="evidence" value="ECO:0007669"/>
    <property type="project" value="UniProtKB-KW"/>
</dbReference>
<feature type="region of interest" description="Disordered" evidence="3">
    <location>
        <begin position="1"/>
        <end position="26"/>
    </location>
</feature>
<dbReference type="InterPro" id="IPR016032">
    <property type="entry name" value="Sig_transdc_resp-reg_C-effctor"/>
</dbReference>
<evidence type="ECO:0000256" key="1">
    <source>
        <dbReference type="ARBA" id="ARBA00022741"/>
    </source>
</evidence>
<keyword evidence="2" id="KW-0067">ATP-binding</keyword>
<dbReference type="InterPro" id="IPR000792">
    <property type="entry name" value="Tscrpt_reg_LuxR_C"/>
</dbReference>
<dbReference type="Gene3D" id="1.25.40.10">
    <property type="entry name" value="Tetratricopeptide repeat domain"/>
    <property type="match status" value="1"/>
</dbReference>
<dbReference type="InterPro" id="IPR036388">
    <property type="entry name" value="WH-like_DNA-bd_sf"/>
</dbReference>
<dbReference type="SUPFAM" id="SSF52540">
    <property type="entry name" value="P-loop containing nucleoside triphosphate hydrolases"/>
    <property type="match status" value="1"/>
</dbReference>
<name>A0A4R0HFI0_9ACTN</name>
<dbReference type="PRINTS" id="PR00038">
    <property type="entry name" value="HTHLUXR"/>
</dbReference>
<dbReference type="GO" id="GO:0005737">
    <property type="term" value="C:cytoplasm"/>
    <property type="evidence" value="ECO:0007669"/>
    <property type="project" value="TreeGrafter"/>
</dbReference>
<dbReference type="SMART" id="SM00421">
    <property type="entry name" value="HTH_LUXR"/>
    <property type="match status" value="1"/>
</dbReference>
<comment type="caution">
    <text evidence="5">The sequence shown here is derived from an EMBL/GenBank/DDBJ whole genome shotgun (WGS) entry which is preliminary data.</text>
</comment>
<keyword evidence="6" id="KW-1185">Reference proteome</keyword>
<dbReference type="AlphaFoldDB" id="A0A4R0HFI0"/>
<proteinExistence type="predicted"/>
<dbReference type="GO" id="GO:0003677">
    <property type="term" value="F:DNA binding"/>
    <property type="evidence" value="ECO:0007669"/>
    <property type="project" value="InterPro"/>
</dbReference>
<sequence length="943" mass="99228">MGRSARFDVRSTATSGMPHGPLHGRETEVRRLSESVMAAAAGHGSAVIVDGAAGLGKSRLVLEAATWARRLGIAVAPGVADELPRASPLAPLLEAMRGSSPPIIGDAKLDPAHVLDYGAFWLIDQLESALRRTTTRQPVLIALDDMQWSDSLTVVAVRALAERLTTSPIMWLLSRRPWPSMPTLDTLISDLVGGGAVQLQLAPLPSAAVAQVASDLLGAVPENALLGMLDKCAGNPSMVVDLLSTLAEDDELLIDAGYARLLPSREQRLQGWLTQVGPLTRQLLSVASIFGRTFDVPPVAQVLHCKVAELLPSIQEALGVGLLVEEGAQLSFQHALIRETVYGALPPGARNSLHRGAADALLATGGSISEVAAHAITGAEPGDAHAVGLLVRASDEVAADAPGTAGDLRLRAVDLMPAADADRPQRVMEATGLLFRAGRSAEAQTLAEVALQGCLPVDVEARLRCQLADSLGIAGYSASALHHATAALGLQGVDDSTRALLFAAASKAHLMAGDAAAALWAGEQAITVGRTPVRVGRALLTMGAAERVRGRLMRSLELVDQAVDLLASDAAEAHRPETSWTRGRTLLALDRFEEAKAAFDAASRWVGGPGTESTDVLGYTCRAMLRLRRGELDDAVAEGNAGLIRADELESWTHVPELCAVLAEAHAYRGEFGPARRQLRRGVSMVSQPNSVGAQRLAWAMALLDETAGEDPSRVLANLDSVCDQLPDGLQVLAFDPMAGPFLVRLATRANDAKRAGMAAEATESLGRVNCDVISFDAAATQAGGLLDDDVDRLVEAARAFEASPRPLARARAAEDAAGGLLQRRRRAEAVEELELALAGYDGAGAVVAAQRVRERLADVTSPGGGLPTVGQPAFGWASITAAELRVARLAAAGLTNRAIADELDLSPHTVESHLRHSFRKLDVRSRVELTRVVLTREPSIDG</sequence>
<dbReference type="InterPro" id="IPR011990">
    <property type="entry name" value="TPR-like_helical_dom_sf"/>
</dbReference>
<accession>A0A4R0HFI0</accession>
<dbReference type="SUPFAM" id="SSF46894">
    <property type="entry name" value="C-terminal effector domain of the bipartite response regulators"/>
    <property type="match status" value="1"/>
</dbReference>
<dbReference type="GO" id="GO:0006355">
    <property type="term" value="P:regulation of DNA-templated transcription"/>
    <property type="evidence" value="ECO:0007669"/>
    <property type="project" value="InterPro"/>
</dbReference>
<evidence type="ECO:0000256" key="3">
    <source>
        <dbReference type="SAM" id="MobiDB-lite"/>
    </source>
</evidence>
<dbReference type="GO" id="GO:0004016">
    <property type="term" value="F:adenylate cyclase activity"/>
    <property type="evidence" value="ECO:0007669"/>
    <property type="project" value="TreeGrafter"/>
</dbReference>
<feature type="domain" description="HTH luxR-type" evidence="4">
    <location>
        <begin position="873"/>
        <end position="938"/>
    </location>
</feature>
<evidence type="ECO:0000313" key="5">
    <source>
        <dbReference type="EMBL" id="TCC08414.1"/>
    </source>
</evidence>
<dbReference type="Gene3D" id="1.10.10.10">
    <property type="entry name" value="Winged helix-like DNA-binding domain superfamily/Winged helix DNA-binding domain"/>
    <property type="match status" value="1"/>
</dbReference>
<dbReference type="Pfam" id="PF13191">
    <property type="entry name" value="AAA_16"/>
    <property type="match status" value="1"/>
</dbReference>
<dbReference type="InterPro" id="IPR041664">
    <property type="entry name" value="AAA_16"/>
</dbReference>
<dbReference type="PROSITE" id="PS50043">
    <property type="entry name" value="HTH_LUXR_2"/>
    <property type="match status" value="1"/>
</dbReference>
<dbReference type="SUPFAM" id="SSF48452">
    <property type="entry name" value="TPR-like"/>
    <property type="match status" value="1"/>
</dbReference>
<protein>
    <recommendedName>
        <fullName evidence="4">HTH luxR-type domain-containing protein</fullName>
    </recommendedName>
</protein>
<organism evidence="5 6">
    <name type="scientific">Kribbella soli</name>
    <dbReference type="NCBI Taxonomy" id="1124743"/>
    <lineage>
        <taxon>Bacteria</taxon>
        <taxon>Bacillati</taxon>
        <taxon>Actinomycetota</taxon>
        <taxon>Actinomycetes</taxon>
        <taxon>Propionibacteriales</taxon>
        <taxon>Kribbellaceae</taxon>
        <taxon>Kribbella</taxon>
    </lineage>
</organism>
<dbReference type="PANTHER" id="PTHR16305">
    <property type="entry name" value="TESTICULAR SOLUBLE ADENYLYL CYCLASE"/>
    <property type="match status" value="1"/>
</dbReference>
<dbReference type="OrthoDB" id="5476461at2"/>
<dbReference type="Pfam" id="PF00196">
    <property type="entry name" value="GerE"/>
    <property type="match status" value="1"/>
</dbReference>
<evidence type="ECO:0000313" key="6">
    <source>
        <dbReference type="Proteomes" id="UP000292346"/>
    </source>
</evidence>
<evidence type="ECO:0000256" key="2">
    <source>
        <dbReference type="ARBA" id="ARBA00022840"/>
    </source>
</evidence>
<keyword evidence="1" id="KW-0547">Nucleotide-binding</keyword>
<dbReference type="PANTHER" id="PTHR16305:SF35">
    <property type="entry name" value="TRANSCRIPTIONAL ACTIVATOR DOMAIN"/>
    <property type="match status" value="1"/>
</dbReference>
<reference evidence="5 6" key="1">
    <citation type="submission" date="2019-02" db="EMBL/GenBank/DDBJ databases">
        <title>Kribbella capetownensis sp. nov. and Kribbella speibonae sp. nov., isolated from soil.</title>
        <authorList>
            <person name="Curtis S.M."/>
            <person name="Norton I."/>
            <person name="Everest G.J."/>
            <person name="Meyers P.R."/>
        </authorList>
    </citation>
    <scope>NUCLEOTIDE SEQUENCE [LARGE SCALE GENOMIC DNA]</scope>
    <source>
        <strain evidence="5 6">KCTC 29219</strain>
    </source>
</reference>
<dbReference type="Proteomes" id="UP000292346">
    <property type="component" value="Unassembled WGS sequence"/>
</dbReference>
<dbReference type="EMBL" id="SJJZ01000002">
    <property type="protein sequence ID" value="TCC08414.1"/>
    <property type="molecule type" value="Genomic_DNA"/>
</dbReference>
<gene>
    <name evidence="5" type="ORF">E0H45_21250</name>
</gene>
<evidence type="ECO:0000259" key="4">
    <source>
        <dbReference type="PROSITE" id="PS50043"/>
    </source>
</evidence>
<dbReference type="CDD" id="cd06170">
    <property type="entry name" value="LuxR_C_like"/>
    <property type="match status" value="1"/>
</dbReference>
<dbReference type="PROSITE" id="PS00622">
    <property type="entry name" value="HTH_LUXR_1"/>
    <property type="match status" value="1"/>
</dbReference>